<name>A0AAP8SLJ8_9GAMM</name>
<feature type="transmembrane region" description="Helical" evidence="1">
    <location>
        <begin position="59"/>
        <end position="76"/>
    </location>
</feature>
<feature type="signal peptide" evidence="2">
    <location>
        <begin position="1"/>
        <end position="28"/>
    </location>
</feature>
<dbReference type="Gene3D" id="3.10.100.10">
    <property type="entry name" value="Mannose-Binding Protein A, subunit A"/>
    <property type="match status" value="1"/>
</dbReference>
<dbReference type="InterPro" id="IPR016187">
    <property type="entry name" value="CTDL_fold"/>
</dbReference>
<protein>
    <recommendedName>
        <fullName evidence="5">DUF1554 domain-containing protein</fullName>
    </recommendedName>
</protein>
<comment type="caution">
    <text evidence="3">The sequence shown here is derived from an EMBL/GenBank/DDBJ whole genome shotgun (WGS) entry which is preliminary data.</text>
</comment>
<organism evidence="3 4">
    <name type="scientific">Halioglobus japonicus</name>
    <dbReference type="NCBI Taxonomy" id="930805"/>
    <lineage>
        <taxon>Bacteria</taxon>
        <taxon>Pseudomonadati</taxon>
        <taxon>Pseudomonadota</taxon>
        <taxon>Gammaproteobacteria</taxon>
        <taxon>Cellvibrionales</taxon>
        <taxon>Halieaceae</taxon>
        <taxon>Halioglobus</taxon>
    </lineage>
</organism>
<evidence type="ECO:0000313" key="4">
    <source>
        <dbReference type="Proteomes" id="UP000235162"/>
    </source>
</evidence>
<proteinExistence type="predicted"/>
<dbReference type="AlphaFoldDB" id="A0AAP8SLJ8"/>
<evidence type="ECO:0000313" key="3">
    <source>
        <dbReference type="EMBL" id="PLW84496.1"/>
    </source>
</evidence>
<dbReference type="NCBIfam" id="NF033207">
    <property type="entry name" value="midcut_by_XrtH"/>
    <property type="match status" value="1"/>
</dbReference>
<evidence type="ECO:0000256" key="2">
    <source>
        <dbReference type="SAM" id="SignalP"/>
    </source>
</evidence>
<keyword evidence="1" id="KW-1133">Transmembrane helix</keyword>
<keyword evidence="1" id="KW-0812">Transmembrane</keyword>
<reference evidence="3 4" key="1">
    <citation type="submission" date="2018-01" db="EMBL/GenBank/DDBJ databases">
        <title>The draft genome sequence of Halioglobus japonicus S1-36.</title>
        <authorList>
            <person name="Du Z.-J."/>
            <person name="Shi M.-J."/>
        </authorList>
    </citation>
    <scope>NUCLEOTIDE SEQUENCE [LARGE SCALE GENOMIC DNA]</scope>
    <source>
        <strain evidence="3 4">S1-36</strain>
    </source>
</reference>
<gene>
    <name evidence="3" type="ORF">C0029_18935</name>
</gene>
<feature type="chain" id="PRO_5042860332" description="DUF1554 domain-containing protein" evidence="2">
    <location>
        <begin position="29"/>
        <end position="368"/>
    </location>
</feature>
<sequence length="368" mass="38565">MANRGDSMSIKHVWAASSSLTLSSVAFAQTSGTLTYGPASVTAAPTPVDSVAPAVPVPIPSLLLVPLGVLMAVIGYRALRGPQGRKLLSVMLLGAGLTLSALGSLSIPQALASMLELDNPEGGEIDLPVGQVEIRNTSGVALKLDAISIESSCLSQDPANECASGQILEAGDSCMIDNACASETQKVLFVTSQTYTGDLRENGQGSGIEGADAKCNALATEANLPGEFFAYLSSEGLTFNDRYGSLDAVGVPFYRTNGDIVASTGGALIRGPAFWELFPTVIYDERGTILPDDSRLFFWSNSLGPDTYAPSLDPLFSDCSNYTSNDPALTFPSSSEANSQFYGNFFTGLSRGFISDCSSNSRLLCIEQ</sequence>
<dbReference type="SUPFAM" id="SSF56436">
    <property type="entry name" value="C-type lectin-like"/>
    <property type="match status" value="1"/>
</dbReference>
<dbReference type="EMBL" id="PKUR01000014">
    <property type="protein sequence ID" value="PLW84496.1"/>
    <property type="molecule type" value="Genomic_DNA"/>
</dbReference>
<dbReference type="InterPro" id="IPR016186">
    <property type="entry name" value="C-type_lectin-like/link_sf"/>
</dbReference>
<dbReference type="Proteomes" id="UP000235162">
    <property type="component" value="Unassembled WGS sequence"/>
</dbReference>
<evidence type="ECO:0000256" key="1">
    <source>
        <dbReference type="SAM" id="Phobius"/>
    </source>
</evidence>
<feature type="transmembrane region" description="Helical" evidence="1">
    <location>
        <begin position="88"/>
        <end position="107"/>
    </location>
</feature>
<keyword evidence="2" id="KW-0732">Signal</keyword>
<evidence type="ECO:0008006" key="5">
    <source>
        <dbReference type="Google" id="ProtNLM"/>
    </source>
</evidence>
<accession>A0AAP8SLJ8</accession>
<keyword evidence="1" id="KW-0472">Membrane</keyword>
<keyword evidence="4" id="KW-1185">Reference proteome</keyword>